<dbReference type="STRING" id="1484053.SAMN05444274_10798"/>
<organism evidence="2 3">
    <name type="scientific">Mariniphaga anaerophila</name>
    <dbReference type="NCBI Taxonomy" id="1484053"/>
    <lineage>
        <taxon>Bacteria</taxon>
        <taxon>Pseudomonadati</taxon>
        <taxon>Bacteroidota</taxon>
        <taxon>Bacteroidia</taxon>
        <taxon>Marinilabiliales</taxon>
        <taxon>Prolixibacteraceae</taxon>
        <taxon>Mariniphaga</taxon>
    </lineage>
</organism>
<sequence>MHYSAACFCFLPMQFPLKMKKILLCLIFCFAFSFCAIWSVRSQTVDFSETSFVMDSDVPSPVRETIVKMLREEVQQRTGILLTEMQRWDRKAPVILLTLSSQSELSGIEMPALTSCIENKAEGFHILLNQAEGKDALWLIGNDTRGLLYAVGRFLRTAHFASKKIFFDKKNEISTSPTYSIRGHQLGFRNTNNTCDSWTVSQFEKYIRELVIFGCNSIENIPFEDKVPGSNVKISWEEMNVEMSTICENYNIDYWVWTPATVDLSDPEQFENEVKKHAAYYKKTSRINGVFVPGGDPGHNHPKYVIPFLKAIASELVKYHPEAGVWVSLQGFNSEKTDYFFHYLEAYSPDWLAGVVSGPGSPDMATTRFRLDKKYRHRHYPDITHTVRCQYPVAQWDQAFALTLGREPCNPQPCFYSSVHKSTEPYTNGSVTYSDGVHDDVNKVLWTCLDWNSELDARQILEDYSRFFFGLEPRENVADAILALENNWNGPLEQNGAVEATFHLWQTLEEQHPELKNNWRWVQLVMRAHYDAYTRHRKIYEKGLEDEATKILLAAEEIGADNAMKKAQEEVYKAETEPVNQHVKVKIEEYCEQLYQLIGMQTSVEKYHGSGSERGCVLDFVDFPLNNRWWLEDEFTKIKQMKTEEEKLARLKIIRTWGNPGHGSFYDNISDISQSPRVQLQYRKSNSYAWWDQGVSRKRLSTQVYQNFPKLIYEGLDPKATYTVRIAGEGDALLRVDGERIAPGAYPKEMETFKEFHLSNKYVSDGRIVITFDEPEEAHLNWRYHSKICDVWLLKN</sequence>
<dbReference type="SUPFAM" id="SSF55545">
    <property type="entry name" value="beta-N-acetylhexosaminidase-like domain"/>
    <property type="match status" value="1"/>
</dbReference>
<name>A0A1M5DH62_9BACT</name>
<keyword evidence="3" id="KW-1185">Reference proteome</keyword>
<dbReference type="InterPro" id="IPR029018">
    <property type="entry name" value="Hex-like_dom2"/>
</dbReference>
<evidence type="ECO:0008006" key="4">
    <source>
        <dbReference type="Google" id="ProtNLM"/>
    </source>
</evidence>
<evidence type="ECO:0000256" key="1">
    <source>
        <dbReference type="ARBA" id="ARBA00022801"/>
    </source>
</evidence>
<dbReference type="AlphaFoldDB" id="A0A1M5DH62"/>
<reference evidence="2 3" key="1">
    <citation type="submission" date="2016-11" db="EMBL/GenBank/DDBJ databases">
        <authorList>
            <person name="Jaros S."/>
            <person name="Januszkiewicz K."/>
            <person name="Wedrychowicz H."/>
        </authorList>
    </citation>
    <scope>NUCLEOTIDE SEQUENCE [LARGE SCALE GENOMIC DNA]</scope>
    <source>
        <strain evidence="2 3">DSM 26910</strain>
    </source>
</reference>
<dbReference type="EMBL" id="FQUM01000007">
    <property type="protein sequence ID" value="SHF66300.1"/>
    <property type="molecule type" value="Genomic_DNA"/>
</dbReference>
<dbReference type="Proteomes" id="UP000184164">
    <property type="component" value="Unassembled WGS sequence"/>
</dbReference>
<keyword evidence="1" id="KW-0378">Hydrolase</keyword>
<evidence type="ECO:0000313" key="2">
    <source>
        <dbReference type="EMBL" id="SHF66300.1"/>
    </source>
</evidence>
<dbReference type="Gene3D" id="3.30.379.10">
    <property type="entry name" value="Chitobiase/beta-hexosaminidase domain 2-like"/>
    <property type="match status" value="1"/>
</dbReference>
<dbReference type="GO" id="GO:0005975">
    <property type="term" value="P:carbohydrate metabolic process"/>
    <property type="evidence" value="ECO:0007669"/>
    <property type="project" value="UniProtKB-ARBA"/>
</dbReference>
<evidence type="ECO:0000313" key="3">
    <source>
        <dbReference type="Proteomes" id="UP000184164"/>
    </source>
</evidence>
<proteinExistence type="predicted"/>
<dbReference type="GO" id="GO:0016787">
    <property type="term" value="F:hydrolase activity"/>
    <property type="evidence" value="ECO:0007669"/>
    <property type="project" value="UniProtKB-KW"/>
</dbReference>
<protein>
    <recommendedName>
        <fullName evidence="4">Glycosyl hydrolase family 67 N-terminus</fullName>
    </recommendedName>
</protein>
<accession>A0A1M5DH62</accession>
<gene>
    <name evidence="2" type="ORF">SAMN05444274_10798</name>
</gene>